<accession>A0A160TZA0</accession>
<dbReference type="Pfam" id="PF18950">
    <property type="entry name" value="DUF5694"/>
    <property type="match status" value="1"/>
</dbReference>
<proteinExistence type="predicted"/>
<protein>
    <recommendedName>
        <fullName evidence="2">TraB/GumN family protein</fullName>
    </recommendedName>
</protein>
<dbReference type="InterPro" id="IPR043749">
    <property type="entry name" value="DUF5694"/>
</dbReference>
<gene>
    <name evidence="1" type="ORF">MGWOODY_Hyp973</name>
</gene>
<evidence type="ECO:0000313" key="1">
    <source>
        <dbReference type="EMBL" id="CUS56448.1"/>
    </source>
</evidence>
<dbReference type="AlphaFoldDB" id="A0A160TZA0"/>
<reference evidence="1" key="1">
    <citation type="submission" date="2015-10" db="EMBL/GenBank/DDBJ databases">
        <authorList>
            <person name="Gilbert D.G."/>
        </authorList>
    </citation>
    <scope>NUCLEOTIDE SEQUENCE</scope>
</reference>
<organism evidence="1">
    <name type="scientific">hydrothermal vent metagenome</name>
    <dbReference type="NCBI Taxonomy" id="652676"/>
    <lineage>
        <taxon>unclassified sequences</taxon>
        <taxon>metagenomes</taxon>
        <taxon>ecological metagenomes</taxon>
    </lineage>
</organism>
<dbReference type="EMBL" id="CZQD01000025">
    <property type="protein sequence ID" value="CUS56448.1"/>
    <property type="molecule type" value="Genomic_DNA"/>
</dbReference>
<name>A0A160TZA0_9ZZZZ</name>
<sequence>MKSALLALSVLAACAVPLSQAETPPTEDRVEPVQVMVLGTYHFENPGLDLVNTDADDVLAPHRQAELQDLAERLTAFRPTAIALERIRQTDDALDPNFVDFVPEDLTRKRNERVQIGYRIAHETGIDRVYAVDTQDGEIAYFPFDRVEAFAARTGREDKITSLIDTIKTQAEVLMQDQASTPIAELLVRQNDPAVIRTMHSDFYYGLLDMSDIEDAAGAVLNYGWYARNAEIFANITEIAEPGDRILIVYGSGHNYWLRHFAQETPGFELVEATPYLTD</sequence>
<evidence type="ECO:0008006" key="2">
    <source>
        <dbReference type="Google" id="ProtNLM"/>
    </source>
</evidence>